<dbReference type="Proteomes" id="UP000053707">
    <property type="component" value="Unassembled WGS sequence"/>
</dbReference>
<reference evidence="2 3" key="1">
    <citation type="submission" date="2016-01" db="EMBL/GenBank/DDBJ databases">
        <authorList>
            <consortium name="TB Trials Study Group"/>
            <person name="Sutton G."/>
            <person name="Brinkac L."/>
            <person name="Sanka R."/>
            <person name="Adams M."/>
            <person name="Lau E.L."/>
            <person name="Macaden R."/>
            <person name="Grewal H.M.S."/>
        </authorList>
    </citation>
    <scope>NUCLEOTIDE SEQUENCE [LARGE SCALE GENOMIC DNA]</scope>
    <source>
        <strain evidence="2 3">IS-1744</strain>
    </source>
</reference>
<name>A0A101A1I2_9MYCO</name>
<dbReference type="Pfam" id="PF11575">
    <property type="entry name" value="FhuF_C"/>
    <property type="match status" value="1"/>
</dbReference>
<dbReference type="AlphaFoldDB" id="A0A101A1I2"/>
<evidence type="ECO:0000259" key="1">
    <source>
        <dbReference type="Pfam" id="PF11575"/>
    </source>
</evidence>
<evidence type="ECO:0000313" key="3">
    <source>
        <dbReference type="Proteomes" id="UP000053707"/>
    </source>
</evidence>
<keyword evidence="3" id="KW-1185">Reference proteome</keyword>
<protein>
    <submittedName>
        <fullName evidence="2">Iron reductase</fullName>
    </submittedName>
</protein>
<feature type="domain" description="Ferric siderophore reductase C-terminal" evidence="1">
    <location>
        <begin position="195"/>
        <end position="215"/>
    </location>
</feature>
<proteinExistence type="predicted"/>
<sequence>MRIDAQLTEIARFGGFFAIAQGSAEAGWRPVNAYYTEGYQDLILATATRYRTRDLRISASAVQLSHASRLWSPVLACAVAYGVVPDLTSLQRAEDSPALRVSVPEGDQLVGDPSATLYRIVVEEHMERLADGLRVKVAPGLLYGNIASALVAATRALYSVRPQLRDSATALARSLLETGKLTGTGTVKHNLAFRRRSCCLYYRVSDGSKCGDCALR</sequence>
<dbReference type="RefSeq" id="WP_064399374.1">
    <property type="nucleotide sequence ID" value="NZ_LQIR01000045.1"/>
</dbReference>
<gene>
    <name evidence="2" type="ORF">AU192_22310</name>
</gene>
<accession>A0A101A1I2</accession>
<dbReference type="EMBL" id="LQIR01000045">
    <property type="protein sequence ID" value="KUI10872.1"/>
    <property type="molecule type" value="Genomic_DNA"/>
</dbReference>
<organism evidence="2 3">
    <name type="scientific">Mycobacterium lehmannii</name>
    <dbReference type="NCBI Taxonomy" id="2048550"/>
    <lineage>
        <taxon>Bacteria</taxon>
        <taxon>Bacillati</taxon>
        <taxon>Actinomycetota</taxon>
        <taxon>Actinomycetes</taxon>
        <taxon>Mycobacteriales</taxon>
        <taxon>Mycobacteriaceae</taxon>
        <taxon>Mycobacterium</taxon>
    </lineage>
</organism>
<comment type="caution">
    <text evidence="2">The sequence shown here is derived from an EMBL/GenBank/DDBJ whole genome shotgun (WGS) entry which is preliminary data.</text>
</comment>
<evidence type="ECO:0000313" key="2">
    <source>
        <dbReference type="EMBL" id="KUI10872.1"/>
    </source>
</evidence>
<dbReference type="GO" id="GO:0051537">
    <property type="term" value="F:2 iron, 2 sulfur cluster binding"/>
    <property type="evidence" value="ECO:0007669"/>
    <property type="project" value="InterPro"/>
</dbReference>
<dbReference type="InterPro" id="IPR024726">
    <property type="entry name" value="FhuF_C"/>
</dbReference>